<dbReference type="EMBL" id="PRLP01000057">
    <property type="protein sequence ID" value="PPC76073.1"/>
    <property type="molecule type" value="Genomic_DNA"/>
</dbReference>
<evidence type="ECO:0000259" key="4">
    <source>
        <dbReference type="PROSITE" id="PS51819"/>
    </source>
</evidence>
<dbReference type="InterPro" id="IPR029068">
    <property type="entry name" value="Glyas_Bleomycin-R_OHBP_Dase"/>
</dbReference>
<organism evidence="5 6">
    <name type="scientific">Proteobacteria bacterium 228</name>
    <dbReference type="NCBI Taxonomy" id="2083153"/>
    <lineage>
        <taxon>Bacteria</taxon>
        <taxon>Pseudomonadati</taxon>
        <taxon>Pseudomonadota</taxon>
    </lineage>
</organism>
<dbReference type="Pfam" id="PF19581">
    <property type="entry name" value="Glyoxalase_7"/>
    <property type="match status" value="1"/>
</dbReference>
<dbReference type="CDD" id="cd08349">
    <property type="entry name" value="BLMA_like"/>
    <property type="match status" value="1"/>
</dbReference>
<gene>
    <name evidence="5" type="ORF">C4K68_16900</name>
</gene>
<dbReference type="Proteomes" id="UP000238196">
    <property type="component" value="Unassembled WGS sequence"/>
</dbReference>
<dbReference type="SUPFAM" id="SSF54593">
    <property type="entry name" value="Glyoxalase/Bleomycin resistance protein/Dihydroxybiphenyl dioxygenase"/>
    <property type="match status" value="1"/>
</dbReference>
<dbReference type="InterPro" id="IPR037523">
    <property type="entry name" value="VOC_core"/>
</dbReference>
<name>A0A2S5KN33_9PROT</name>
<proteinExistence type="inferred from homology"/>
<protein>
    <recommendedName>
        <fullName evidence="2">Bleomycin resistance protein</fullName>
    </recommendedName>
</protein>
<comment type="similarity">
    <text evidence="1">Belongs to the bleomycin resistance protein family.</text>
</comment>
<dbReference type="Gene3D" id="3.10.180.10">
    <property type="entry name" value="2,3-Dihydroxybiphenyl 1,2-Dioxygenase, domain 1"/>
    <property type="match status" value="1"/>
</dbReference>
<dbReference type="InterPro" id="IPR000335">
    <property type="entry name" value="Bleomycin-R"/>
</dbReference>
<evidence type="ECO:0000313" key="5">
    <source>
        <dbReference type="EMBL" id="PPC76073.1"/>
    </source>
</evidence>
<dbReference type="GO" id="GO:0046677">
    <property type="term" value="P:response to antibiotic"/>
    <property type="evidence" value="ECO:0007669"/>
    <property type="project" value="UniProtKB-KW"/>
</dbReference>
<comment type="caution">
    <text evidence="5">The sequence shown here is derived from an EMBL/GenBank/DDBJ whole genome shotgun (WGS) entry which is preliminary data.</text>
</comment>
<keyword evidence="3" id="KW-0046">Antibiotic resistance</keyword>
<evidence type="ECO:0000313" key="6">
    <source>
        <dbReference type="Proteomes" id="UP000238196"/>
    </source>
</evidence>
<dbReference type="AlphaFoldDB" id="A0A2S5KN33"/>
<keyword evidence="5" id="KW-0223">Dioxygenase</keyword>
<keyword evidence="5" id="KW-0560">Oxidoreductase</keyword>
<sequence>MSLSGAIPILRIFDEARAREFYLDFLGFHLDWEHRFDRDFPLYLQISLDQCVLHLTEHHGDCCPGSAIRIPCDHLHHYCEQLNARNYAYAHPGIEKMPWGTSDMAITDPFGNRLVFTRNDEVS</sequence>
<evidence type="ECO:0000256" key="3">
    <source>
        <dbReference type="ARBA" id="ARBA00023251"/>
    </source>
</evidence>
<dbReference type="OrthoDB" id="9803104at2"/>
<feature type="domain" description="VOC" evidence="4">
    <location>
        <begin position="2"/>
        <end position="119"/>
    </location>
</feature>
<dbReference type="GO" id="GO:0051213">
    <property type="term" value="F:dioxygenase activity"/>
    <property type="evidence" value="ECO:0007669"/>
    <property type="project" value="UniProtKB-KW"/>
</dbReference>
<evidence type="ECO:0000256" key="2">
    <source>
        <dbReference type="ARBA" id="ARBA00021572"/>
    </source>
</evidence>
<accession>A0A2S5KN33</accession>
<reference evidence="5 6" key="1">
    <citation type="submission" date="2018-02" db="EMBL/GenBank/DDBJ databases">
        <title>novel marine gammaproteobacteria from coastal saline agro ecosystem.</title>
        <authorList>
            <person name="Krishnan R."/>
            <person name="Ramesh Kumar N."/>
        </authorList>
    </citation>
    <scope>NUCLEOTIDE SEQUENCE [LARGE SCALE GENOMIC DNA]</scope>
    <source>
        <strain evidence="5 6">228</strain>
    </source>
</reference>
<evidence type="ECO:0000256" key="1">
    <source>
        <dbReference type="ARBA" id="ARBA00011051"/>
    </source>
</evidence>
<dbReference type="PROSITE" id="PS51819">
    <property type="entry name" value="VOC"/>
    <property type="match status" value="1"/>
</dbReference>